<dbReference type="GO" id="GO:0016020">
    <property type="term" value="C:membrane"/>
    <property type="evidence" value="ECO:0007669"/>
    <property type="project" value="TreeGrafter"/>
</dbReference>
<protein>
    <recommendedName>
        <fullName evidence="2">Fatty acid desaturase domain-containing protein</fullName>
    </recommendedName>
</protein>
<dbReference type="Pfam" id="PF00487">
    <property type="entry name" value="FA_desaturase"/>
    <property type="match status" value="1"/>
</dbReference>
<dbReference type="EMBL" id="HBKP01008615">
    <property type="protein sequence ID" value="CAE2213399.1"/>
    <property type="molecule type" value="Transcribed_RNA"/>
</dbReference>
<feature type="domain" description="Fatty acid desaturase" evidence="2">
    <location>
        <begin position="11"/>
        <end position="227"/>
    </location>
</feature>
<keyword evidence="1" id="KW-0472">Membrane</keyword>
<proteinExistence type="predicted"/>
<dbReference type="PANTHER" id="PTHR19353:SF19">
    <property type="entry name" value="DELTA(5) FATTY ACID DESATURASE C-RELATED"/>
    <property type="match status" value="1"/>
</dbReference>
<organism evidence="3">
    <name type="scientific">Vannella robusta</name>
    <dbReference type="NCBI Taxonomy" id="1487602"/>
    <lineage>
        <taxon>Eukaryota</taxon>
        <taxon>Amoebozoa</taxon>
        <taxon>Discosea</taxon>
        <taxon>Flabellinia</taxon>
        <taxon>Vannellidae</taxon>
        <taxon>Vannella</taxon>
    </lineage>
</organism>
<dbReference type="InterPro" id="IPR012171">
    <property type="entry name" value="Fatty_acid_desaturase"/>
</dbReference>
<reference evidence="3" key="1">
    <citation type="submission" date="2021-01" db="EMBL/GenBank/DDBJ databases">
        <authorList>
            <person name="Corre E."/>
            <person name="Pelletier E."/>
            <person name="Niang G."/>
            <person name="Scheremetjew M."/>
            <person name="Finn R."/>
            <person name="Kale V."/>
            <person name="Holt S."/>
            <person name="Cochrane G."/>
            <person name="Meng A."/>
            <person name="Brown T."/>
            <person name="Cohen L."/>
        </authorList>
    </citation>
    <scope>NUCLEOTIDE SEQUENCE</scope>
    <source>
        <strain evidence="3">DIVA3 518/3/11/1/6</strain>
    </source>
</reference>
<dbReference type="GO" id="GO:0016717">
    <property type="term" value="F:oxidoreductase activity, acting on paired donors, with oxidation of a pair of donors resulting in the reduction of molecular oxygen to two molecules of water"/>
    <property type="evidence" value="ECO:0007669"/>
    <property type="project" value="TreeGrafter"/>
</dbReference>
<name>A0A7S4HYN8_9EUKA</name>
<dbReference type="PANTHER" id="PTHR19353">
    <property type="entry name" value="FATTY ACID DESATURASE 2"/>
    <property type="match status" value="1"/>
</dbReference>
<evidence type="ECO:0000313" key="3">
    <source>
        <dbReference type="EMBL" id="CAE2213399.1"/>
    </source>
</evidence>
<keyword evidence="1" id="KW-1133">Transmembrane helix</keyword>
<sequence length="252" mass="29515">MMDNMAQHRNTLWKHEHNLGHHQYTNTETDPDATSGAPFVRLSPLAPHEWYHKYQHLYIWVMYSVIMIRWYFVDYYHYFTGDFNGTKLYPASKVENVLFWLGKLTYITYTFLLPAYLYGVGWGVIYYLTFAVAASYSFAFQFTVNHLTPDVHWPTNAPDQEKDWAKMQILTSSNYAVDSSLAAFFSGGLNFQIEHHLFPTFCHVHYKSRIAPIVQQTCKEFDVPYNAIPSYWEAISGHYYQLRALGNPKTIS</sequence>
<gene>
    <name evidence="3" type="ORF">VSP0166_LOCUS6129</name>
</gene>
<accession>A0A7S4HYN8</accession>
<dbReference type="AlphaFoldDB" id="A0A7S4HYN8"/>
<evidence type="ECO:0000256" key="1">
    <source>
        <dbReference type="SAM" id="Phobius"/>
    </source>
</evidence>
<feature type="transmembrane region" description="Helical" evidence="1">
    <location>
        <begin position="97"/>
        <end position="118"/>
    </location>
</feature>
<dbReference type="InterPro" id="IPR005804">
    <property type="entry name" value="FA_desaturase_dom"/>
</dbReference>
<feature type="transmembrane region" description="Helical" evidence="1">
    <location>
        <begin position="57"/>
        <end position="76"/>
    </location>
</feature>
<dbReference type="GO" id="GO:0008610">
    <property type="term" value="P:lipid biosynthetic process"/>
    <property type="evidence" value="ECO:0007669"/>
    <property type="project" value="UniProtKB-ARBA"/>
</dbReference>
<evidence type="ECO:0000259" key="2">
    <source>
        <dbReference type="Pfam" id="PF00487"/>
    </source>
</evidence>
<keyword evidence="1" id="KW-0812">Transmembrane</keyword>